<feature type="domain" description="GIT Spa2 homology (SHD)" evidence="4">
    <location>
        <begin position="126"/>
        <end position="156"/>
    </location>
</feature>
<name>A0A225B330_TALAT</name>
<evidence type="ECO:0000259" key="4">
    <source>
        <dbReference type="SMART" id="SM00555"/>
    </source>
</evidence>
<keyword evidence="2" id="KW-0175">Coiled coil</keyword>
<evidence type="ECO:0000256" key="2">
    <source>
        <dbReference type="SAM" id="Coils"/>
    </source>
</evidence>
<dbReference type="InterPro" id="IPR056439">
    <property type="entry name" value="VBS_C3G9"/>
</dbReference>
<reference evidence="5 6" key="1">
    <citation type="submission" date="2015-06" db="EMBL/GenBank/DDBJ databases">
        <title>Talaromyces atroroseus IBT 11181 draft genome.</title>
        <authorList>
            <person name="Rasmussen K.B."/>
            <person name="Rasmussen S."/>
            <person name="Petersen B."/>
            <person name="Sicheritz-Ponten T."/>
            <person name="Mortensen U.H."/>
            <person name="Thrane U."/>
        </authorList>
    </citation>
    <scope>NUCLEOTIDE SEQUENCE [LARGE SCALE GENOMIC DNA]</scope>
    <source>
        <strain evidence="5 6">IBT 11181</strain>
    </source>
</reference>
<dbReference type="GO" id="GO:0005826">
    <property type="term" value="C:actomyosin contractile ring"/>
    <property type="evidence" value="ECO:0007669"/>
    <property type="project" value="TreeGrafter"/>
</dbReference>
<feature type="region of interest" description="Disordered" evidence="3">
    <location>
        <begin position="214"/>
        <end position="275"/>
    </location>
</feature>
<feature type="compositionally biased region" description="Pro residues" evidence="3">
    <location>
        <begin position="160"/>
        <end position="172"/>
    </location>
</feature>
<dbReference type="Pfam" id="PF23742">
    <property type="entry name" value="VBS_C3G9"/>
    <property type="match status" value="1"/>
</dbReference>
<gene>
    <name evidence="5" type="ORF">UA08_00081</name>
</gene>
<feature type="compositionally biased region" description="Polar residues" evidence="3">
    <location>
        <begin position="240"/>
        <end position="252"/>
    </location>
</feature>
<dbReference type="GO" id="GO:0005078">
    <property type="term" value="F:MAP-kinase scaffold activity"/>
    <property type="evidence" value="ECO:0007669"/>
    <property type="project" value="TreeGrafter"/>
</dbReference>
<dbReference type="AlphaFoldDB" id="A0A225B330"/>
<feature type="region of interest" description="Disordered" evidence="3">
    <location>
        <begin position="1"/>
        <end position="89"/>
    </location>
</feature>
<dbReference type="InterPro" id="IPR022018">
    <property type="entry name" value="GIT1_C"/>
</dbReference>
<sequence length="855" mass="94608">MSPVSADDSEWSGIGQYQLGLKPDPPMSPTVPQSRGNLATPPSSGTPTPTSSLGLNGMPPRRPGDAGNPSPPNSVAARSSVGTLSDQHGTRYRRMEESLAQHYNALRRFLGNPHSSERAAMKTNKARDKLLRLSPTQFHELSTDVFDELIRRQQAAGGPGRPPRTDIPPSLPPRQDFHEKRNQARQKLASLQIARFRDLATDVFCELERRFPQFAGPDLPRVGSPAGSPNGDENAPLPKSFQSNTIVPNKSTLVEDDDDDAGLDDDYDGRSDAFGLDSLQSRRETTATLADKKLLADSQAQVSTLQDRIDELETLMKSKDEEISRLQDDHEKSQISNNEREEWESLKAELESKFTDVENANTYLQNKIDEMQQDHSERERELREQIEATHATAAAAAGIGADAELQQRYDELEARHESLQLELQEHQNMTEEVRRDASNFLKEMRAMSERSNATWEREEQLSRDVNRLEEEVKEWKSRYVRAKTQLRHLRTSTVGVPDIADTGIIARENELLQPNGLVKDAHVTRFQMSIDELLRSARSGEPGLVLEQMKVVVVAVRHIMNDTEAVQNVEEEMSPAQKRARAKLSATANNLITASKNFTGSNGLLPVSLLDAAASHLSTAVIELLRLVKICASPEEDFEGEDDDNIAPMQSPGYFSVAASQSRLSNHESVYSAISSPSARSRSIAHSRRTMSRSGIPLTAGGKAGYGAVRPQDRELEELKLYLEDQTQGLVQTIQALVASIRGAEHISSIRNHIGAISIVVGNVVSSTDNAMNKAAEISPAVRERLGPVVQNLADCSDRLSLTAAEGEDMEDSPEQLRDLTSKLPPIAFEIARETKELVQRIDQLELDEGNDDFR</sequence>
<feature type="domain" description="GIT Spa2 homology (SHD)" evidence="4">
    <location>
        <begin position="184"/>
        <end position="214"/>
    </location>
</feature>
<feature type="compositionally biased region" description="Low complexity" evidence="3">
    <location>
        <begin position="40"/>
        <end position="55"/>
    </location>
</feature>
<dbReference type="RefSeq" id="XP_020124249.1">
    <property type="nucleotide sequence ID" value="XM_020260668.1"/>
</dbReference>
<dbReference type="SMART" id="SM00555">
    <property type="entry name" value="GIT"/>
    <property type="match status" value="2"/>
</dbReference>
<dbReference type="PANTHER" id="PTHR21601">
    <property type="entry name" value="SPA2 PROTEIN"/>
    <property type="match status" value="1"/>
</dbReference>
<dbReference type="Proteomes" id="UP000214365">
    <property type="component" value="Unassembled WGS sequence"/>
</dbReference>
<keyword evidence="6" id="KW-1185">Reference proteome</keyword>
<dbReference type="Pfam" id="PF08518">
    <property type="entry name" value="GIT_SHD"/>
    <property type="match status" value="2"/>
</dbReference>
<accession>A0A225B330</accession>
<keyword evidence="1" id="KW-0677">Repeat</keyword>
<protein>
    <recommendedName>
        <fullName evidence="4">GIT Spa2 homology (SHD) domain-containing protein</fullName>
    </recommendedName>
</protein>
<feature type="compositionally biased region" description="Polar residues" evidence="3">
    <location>
        <begin position="76"/>
        <end position="87"/>
    </location>
</feature>
<dbReference type="EMBL" id="LFMY01000001">
    <property type="protein sequence ID" value="OKL64128.1"/>
    <property type="molecule type" value="Genomic_DNA"/>
</dbReference>
<feature type="region of interest" description="Disordered" evidence="3">
    <location>
        <begin position="154"/>
        <end position="185"/>
    </location>
</feature>
<dbReference type="GeneID" id="30999836"/>
<dbReference type="GO" id="GO:1902716">
    <property type="term" value="C:cell cortex of growing cell tip"/>
    <property type="evidence" value="ECO:0007669"/>
    <property type="project" value="TreeGrafter"/>
</dbReference>
<dbReference type="PANTHER" id="PTHR21601:SF0">
    <property type="entry name" value="PROTEIN SPA2-RELATED"/>
    <property type="match status" value="1"/>
</dbReference>
<evidence type="ECO:0000256" key="1">
    <source>
        <dbReference type="ARBA" id="ARBA00022737"/>
    </source>
</evidence>
<dbReference type="InterPro" id="IPR013724">
    <property type="entry name" value="GIT_SHD"/>
</dbReference>
<feature type="coiled-coil region" evidence="2">
    <location>
        <begin position="295"/>
        <end position="485"/>
    </location>
</feature>
<evidence type="ECO:0000313" key="5">
    <source>
        <dbReference type="EMBL" id="OKL64128.1"/>
    </source>
</evidence>
<dbReference type="OrthoDB" id="5588096at2759"/>
<dbReference type="Pfam" id="PF12205">
    <property type="entry name" value="GIT1_C"/>
    <property type="match status" value="1"/>
</dbReference>
<dbReference type="InterPro" id="IPR039892">
    <property type="entry name" value="Spa2/Sph1"/>
</dbReference>
<evidence type="ECO:0000256" key="3">
    <source>
        <dbReference type="SAM" id="MobiDB-lite"/>
    </source>
</evidence>
<evidence type="ECO:0000313" key="6">
    <source>
        <dbReference type="Proteomes" id="UP000214365"/>
    </source>
</evidence>
<feature type="compositionally biased region" description="Acidic residues" evidence="3">
    <location>
        <begin position="254"/>
        <end position="267"/>
    </location>
</feature>
<dbReference type="STRING" id="1441469.A0A225B330"/>
<comment type="caution">
    <text evidence="5">The sequence shown here is derived from an EMBL/GenBank/DDBJ whole genome shotgun (WGS) entry which is preliminary data.</text>
</comment>
<dbReference type="Gene3D" id="1.20.120.330">
    <property type="entry name" value="Nucleotidyltransferases domain 2"/>
    <property type="match status" value="1"/>
</dbReference>
<proteinExistence type="predicted"/>
<organism evidence="5 6">
    <name type="scientific">Talaromyces atroroseus</name>
    <dbReference type="NCBI Taxonomy" id="1441469"/>
    <lineage>
        <taxon>Eukaryota</taxon>
        <taxon>Fungi</taxon>
        <taxon>Dikarya</taxon>
        <taxon>Ascomycota</taxon>
        <taxon>Pezizomycotina</taxon>
        <taxon>Eurotiomycetes</taxon>
        <taxon>Eurotiomycetidae</taxon>
        <taxon>Eurotiales</taxon>
        <taxon>Trichocomaceae</taxon>
        <taxon>Talaromyces</taxon>
        <taxon>Talaromyces sect. Trachyspermi</taxon>
    </lineage>
</organism>